<sequence>MKQLIISNGFKAHKPHFVIVPLLAQGHTIPAVDMARLLAARGALVSFITTPVNAARIRPVIDQTEAEGLSIRFVELNFPWAEMGLPEGCENVDLVPSKELFKPFFSAISLLREPLELYLRKAEPSPTCIISDYCNFFTAEVAQDLSLPRVIFHGPSCFFILCAYNVCKYDAYEGVDEFEPVVVPNLPQKIETTKAQSPGWFAGGPDWADLRDKALEAEASADGIVINTFYELEPEIIEYYKKTIGKPVWPIGPLSLCNRDLTSKATRGKKSSIDEHQVLSWLDSMEPKSVLYANFGSLVRTKASQLIEIGCGLEASNLPFIWVIKEVDRCPELDEWMSEGFEERTKGRGLTITGWAPQIVILSHPSVGGFMTHCGWNSTLESICAGVPMITWPHFADQFLNEKLIVEVLKIGISVGIKVPYYYIKEGEVPAKREEVERAVASLMDKGEEGERRRERAAVLAEKAQKAMEEGGASHENLTLMIEHVMRSE</sequence>
<feature type="domain" description="Glycosyltransferase N-terminal" evidence="5">
    <location>
        <begin position="18"/>
        <end position="254"/>
    </location>
</feature>
<dbReference type="EMBL" id="MW845767">
    <property type="protein sequence ID" value="UGK54243.1"/>
    <property type="molecule type" value="mRNA"/>
</dbReference>
<keyword evidence="3" id="KW-0328">Glycosyltransferase</keyword>
<dbReference type="PANTHER" id="PTHR48047:SF182">
    <property type="entry name" value="GLYCOSYLTRANSFERASE"/>
    <property type="match status" value="1"/>
</dbReference>
<dbReference type="SMR" id="A0A8K1ZDZ5"/>
<gene>
    <name evidence="6" type="primary">SGT2</name>
</gene>
<dbReference type="InterPro" id="IPR002213">
    <property type="entry name" value="UDP_glucos_trans"/>
</dbReference>
<organism evidence="6">
    <name type="scientific">Ornithogalum saundersiae</name>
    <dbReference type="NCBI Taxonomy" id="484171"/>
    <lineage>
        <taxon>Eukaryota</taxon>
        <taxon>Viridiplantae</taxon>
        <taxon>Streptophyta</taxon>
        <taxon>Embryophyta</taxon>
        <taxon>Tracheophyta</taxon>
        <taxon>Spermatophyta</taxon>
        <taxon>Magnoliopsida</taxon>
        <taxon>Liliopsida</taxon>
        <taxon>Asparagales</taxon>
        <taxon>Hyacinthaceae</taxon>
        <taxon>Ornithogaloideae</taxon>
        <taxon>Ornithogalum</taxon>
    </lineage>
</organism>
<accession>A0A8K1ZDZ5</accession>
<dbReference type="PANTHER" id="PTHR48047">
    <property type="entry name" value="GLYCOSYLTRANSFERASE"/>
    <property type="match status" value="1"/>
</dbReference>
<evidence type="ECO:0000259" key="5">
    <source>
        <dbReference type="Pfam" id="PF26168"/>
    </source>
</evidence>
<proteinExistence type="evidence at transcript level"/>
<dbReference type="GO" id="GO:0035251">
    <property type="term" value="F:UDP-glucosyltransferase activity"/>
    <property type="evidence" value="ECO:0007669"/>
    <property type="project" value="TreeGrafter"/>
</dbReference>
<dbReference type="AlphaFoldDB" id="A0A8K1ZDZ5"/>
<dbReference type="CDD" id="cd03784">
    <property type="entry name" value="GT1_Gtf-like"/>
    <property type="match status" value="1"/>
</dbReference>
<reference evidence="6" key="1">
    <citation type="journal article" date="2021" name="ACS Synth. Biol.">
        <title>Glycodiversifying Testosterone with a Promiscuous Glycosyltransferase OsSGT2 from Ornithogalum saundersiae.</title>
        <authorList>
            <person name="Liu Y.N."/>
            <person name="Hong L.L."/>
            <person name="Liu M."/>
            <person name="Guo Q.C."/>
            <person name="Kong J.Q."/>
        </authorList>
    </citation>
    <scope>NUCLEOTIDE SEQUENCE</scope>
</reference>
<protein>
    <recommendedName>
        <fullName evidence="4">Glycosyltransferase</fullName>
        <ecNumber evidence="4">2.4.1.-</ecNumber>
    </recommendedName>
</protein>
<dbReference type="Pfam" id="PF26168">
    <property type="entry name" value="Glyco_transf_N"/>
    <property type="match status" value="1"/>
</dbReference>
<evidence type="ECO:0000256" key="2">
    <source>
        <dbReference type="ARBA" id="ARBA00022679"/>
    </source>
</evidence>
<dbReference type="PROSITE" id="PS00375">
    <property type="entry name" value="UDPGT"/>
    <property type="match status" value="1"/>
</dbReference>
<comment type="similarity">
    <text evidence="1 3">Belongs to the UDP-glycosyltransferase family.</text>
</comment>
<dbReference type="InterPro" id="IPR035595">
    <property type="entry name" value="UDP_glycos_trans_CS"/>
</dbReference>
<name>A0A8K1ZDZ5_9ASPA</name>
<dbReference type="InterPro" id="IPR058980">
    <property type="entry name" value="Glyco_transf_N"/>
</dbReference>
<evidence type="ECO:0000256" key="1">
    <source>
        <dbReference type="ARBA" id="ARBA00009995"/>
    </source>
</evidence>
<evidence type="ECO:0000313" key="6">
    <source>
        <dbReference type="EMBL" id="UGK54243.1"/>
    </source>
</evidence>
<dbReference type="EC" id="2.4.1.-" evidence="4"/>
<reference evidence="6" key="2">
    <citation type="submission" date="2021-03" db="EMBL/GenBank/DDBJ databases">
        <authorList>
            <person name="Kong J.-Q."/>
        </authorList>
    </citation>
    <scope>NUCLEOTIDE SEQUENCE</scope>
</reference>
<dbReference type="FunFam" id="3.40.50.2000:FF:000047">
    <property type="entry name" value="Glycosyltransferase"/>
    <property type="match status" value="1"/>
</dbReference>
<dbReference type="SUPFAM" id="SSF53756">
    <property type="entry name" value="UDP-Glycosyltransferase/glycogen phosphorylase"/>
    <property type="match status" value="1"/>
</dbReference>
<dbReference type="Pfam" id="PF00201">
    <property type="entry name" value="UDPGT"/>
    <property type="match status" value="1"/>
</dbReference>
<keyword evidence="2 3" id="KW-0808">Transferase</keyword>
<evidence type="ECO:0000256" key="4">
    <source>
        <dbReference type="RuleBase" id="RU362057"/>
    </source>
</evidence>
<evidence type="ECO:0000256" key="3">
    <source>
        <dbReference type="RuleBase" id="RU003718"/>
    </source>
</evidence>
<dbReference type="Gene3D" id="3.40.50.2000">
    <property type="entry name" value="Glycogen Phosphorylase B"/>
    <property type="match status" value="2"/>
</dbReference>